<gene>
    <name evidence="19" type="ORF">DIABBA_LOCUS8689</name>
</gene>
<evidence type="ECO:0000256" key="16">
    <source>
        <dbReference type="SAM" id="MobiDB-lite"/>
    </source>
</evidence>
<evidence type="ECO:0000256" key="4">
    <source>
        <dbReference type="ARBA" id="ARBA00010550"/>
    </source>
</evidence>
<dbReference type="Gene3D" id="1.10.8.60">
    <property type="match status" value="1"/>
</dbReference>
<dbReference type="PANTHER" id="PTHR43655:SF8">
    <property type="entry name" value="PARAPLEGIN"/>
    <property type="match status" value="1"/>
</dbReference>
<feature type="compositionally biased region" description="Polar residues" evidence="16">
    <location>
        <begin position="666"/>
        <end position="678"/>
    </location>
</feature>
<evidence type="ECO:0000256" key="5">
    <source>
        <dbReference type="ARBA" id="ARBA00022670"/>
    </source>
</evidence>
<feature type="compositionally biased region" description="Polar residues" evidence="16">
    <location>
        <begin position="79"/>
        <end position="91"/>
    </location>
</feature>
<evidence type="ECO:0000256" key="11">
    <source>
        <dbReference type="ARBA" id="ARBA00022840"/>
    </source>
</evidence>
<dbReference type="GO" id="GO:0034982">
    <property type="term" value="P:mitochondrial protein processing"/>
    <property type="evidence" value="ECO:0007669"/>
    <property type="project" value="TreeGrafter"/>
</dbReference>
<comment type="similarity">
    <text evidence="3">In the C-terminal section; belongs to the peptidase M41 family.</text>
</comment>
<organism evidence="19 20">
    <name type="scientific">Diabrotica balteata</name>
    <name type="common">Banded cucumber beetle</name>
    <dbReference type="NCBI Taxonomy" id="107213"/>
    <lineage>
        <taxon>Eukaryota</taxon>
        <taxon>Metazoa</taxon>
        <taxon>Ecdysozoa</taxon>
        <taxon>Arthropoda</taxon>
        <taxon>Hexapoda</taxon>
        <taxon>Insecta</taxon>
        <taxon>Pterygota</taxon>
        <taxon>Neoptera</taxon>
        <taxon>Endopterygota</taxon>
        <taxon>Coleoptera</taxon>
        <taxon>Polyphaga</taxon>
        <taxon>Cucujiformia</taxon>
        <taxon>Chrysomeloidea</taxon>
        <taxon>Chrysomelidae</taxon>
        <taxon>Galerucinae</taxon>
        <taxon>Diabroticina</taxon>
        <taxon>Diabroticites</taxon>
        <taxon>Diabrotica</taxon>
    </lineage>
</organism>
<comment type="cofactor">
    <cofactor evidence="1">
        <name>Zn(2+)</name>
        <dbReference type="ChEBI" id="CHEBI:29105"/>
    </cofactor>
</comment>
<evidence type="ECO:0000256" key="7">
    <source>
        <dbReference type="ARBA" id="ARBA00022723"/>
    </source>
</evidence>
<evidence type="ECO:0000256" key="9">
    <source>
        <dbReference type="ARBA" id="ARBA00022801"/>
    </source>
</evidence>
<dbReference type="InterPro" id="IPR011546">
    <property type="entry name" value="Pept_M41_FtsH_extracell"/>
</dbReference>
<dbReference type="InterPro" id="IPR050928">
    <property type="entry name" value="ATP-dep_Zn_Metalloprotease"/>
</dbReference>
<reference evidence="19" key="1">
    <citation type="submission" date="2022-01" db="EMBL/GenBank/DDBJ databases">
        <authorList>
            <person name="King R."/>
        </authorList>
    </citation>
    <scope>NUCLEOTIDE SEQUENCE</scope>
</reference>
<dbReference type="PANTHER" id="PTHR43655">
    <property type="entry name" value="ATP-DEPENDENT PROTEASE"/>
    <property type="match status" value="1"/>
</dbReference>
<evidence type="ECO:0000256" key="3">
    <source>
        <dbReference type="ARBA" id="ARBA00010044"/>
    </source>
</evidence>
<protein>
    <recommendedName>
        <fullName evidence="18">AAA+ ATPase domain-containing protein</fullName>
    </recommendedName>
</protein>
<dbReference type="InterPro" id="IPR005936">
    <property type="entry name" value="FtsH"/>
</dbReference>
<evidence type="ECO:0000256" key="1">
    <source>
        <dbReference type="ARBA" id="ARBA00001947"/>
    </source>
</evidence>
<keyword evidence="14" id="KW-0482">Metalloprotease</keyword>
<evidence type="ECO:0000256" key="12">
    <source>
        <dbReference type="ARBA" id="ARBA00022946"/>
    </source>
</evidence>
<name>A0A9N9T2C8_DIABA</name>
<dbReference type="NCBIfam" id="TIGR01241">
    <property type="entry name" value="FtsH_fam"/>
    <property type="match status" value="1"/>
</dbReference>
<dbReference type="GO" id="GO:0008270">
    <property type="term" value="F:zinc ion binding"/>
    <property type="evidence" value="ECO:0007669"/>
    <property type="project" value="InterPro"/>
</dbReference>
<keyword evidence="13 17" id="KW-1133">Transmembrane helix</keyword>
<dbReference type="FunFam" id="1.20.58.760:FF:000004">
    <property type="entry name" value="paraplegin isoform X1"/>
    <property type="match status" value="1"/>
</dbReference>
<dbReference type="InterPro" id="IPR027417">
    <property type="entry name" value="P-loop_NTPase"/>
</dbReference>
<dbReference type="SUPFAM" id="SSF140990">
    <property type="entry name" value="FtsH protease domain-like"/>
    <property type="match status" value="1"/>
</dbReference>
<dbReference type="GO" id="GO:0005745">
    <property type="term" value="C:m-AAA complex"/>
    <property type="evidence" value="ECO:0007669"/>
    <property type="project" value="TreeGrafter"/>
</dbReference>
<keyword evidence="15 17" id="KW-0472">Membrane</keyword>
<keyword evidence="11" id="KW-0067">ATP-binding</keyword>
<accession>A0A9N9T2C8</accession>
<dbReference type="Gene3D" id="1.20.58.760">
    <property type="entry name" value="Peptidase M41"/>
    <property type="match status" value="1"/>
</dbReference>
<comment type="subcellular location">
    <subcellularLocation>
        <location evidence="2">Membrane</location>
        <topology evidence="2">Multi-pass membrane protein</topology>
    </subcellularLocation>
</comment>
<dbReference type="Pfam" id="PF17862">
    <property type="entry name" value="AAA_lid_3"/>
    <property type="match status" value="1"/>
</dbReference>
<dbReference type="Pfam" id="PF00004">
    <property type="entry name" value="AAA"/>
    <property type="match status" value="1"/>
</dbReference>
<dbReference type="GO" id="GO:0005524">
    <property type="term" value="F:ATP binding"/>
    <property type="evidence" value="ECO:0007669"/>
    <property type="project" value="UniProtKB-KW"/>
</dbReference>
<dbReference type="Proteomes" id="UP001153709">
    <property type="component" value="Chromosome 6"/>
</dbReference>
<feature type="transmembrane region" description="Helical" evidence="17">
    <location>
        <begin position="112"/>
        <end position="130"/>
    </location>
</feature>
<dbReference type="SUPFAM" id="SSF52540">
    <property type="entry name" value="P-loop containing nucleoside triphosphate hydrolases"/>
    <property type="match status" value="1"/>
</dbReference>
<dbReference type="CDD" id="cd19501">
    <property type="entry name" value="RecA-like_FtsH"/>
    <property type="match status" value="1"/>
</dbReference>
<keyword evidence="20" id="KW-1185">Reference proteome</keyword>
<dbReference type="FunFam" id="3.40.50.300:FF:000277">
    <property type="entry name" value="ATP-dependent zinc metalloprotease FtsH"/>
    <property type="match status" value="1"/>
</dbReference>
<dbReference type="EMBL" id="OU898281">
    <property type="protein sequence ID" value="CAG9835500.1"/>
    <property type="molecule type" value="Genomic_DNA"/>
</dbReference>
<keyword evidence="6 17" id="KW-0812">Transmembrane</keyword>
<feature type="domain" description="AAA+ ATPase" evidence="18">
    <location>
        <begin position="230"/>
        <end position="371"/>
    </location>
</feature>
<dbReference type="InterPro" id="IPR000642">
    <property type="entry name" value="Peptidase_M41"/>
</dbReference>
<sequence length="678" mass="76267">MYILNSLFSIRSGICHGLKRSSIYSKFPQCSNLYHSSKSFKIINREYAAVQSLLKRSGLQDISHLSKHLNSRDFHSSPKYDQTPNQTSPGSSGRPPEKDDDKDKIPSLLAKAFLWMLTAYMLIAIISLMFPGTSQPEVVRYVSWNEFLYQMLAKGEVERIIVRPDIEIVTIVLHEGAVVKGKRVENRTYHMNVVDVNKFEDKLREAKLEVMEFVDYLKRPEHYKMLGAKVPKGALLLGPPGCGKTMLAKAVATEANVPFLSMNGSEFIEMIGGLGAARVRDLFKEARKRSPCIIYIDEIDAVGRKRSGRLGAEGISGESEQTLNQLLVEMDGMASKENVIMLGSTNRPDILDKALLRPGRFDRHILIDYPDLVERKQIFEQHLKGIALEQTPDTYSKRLAYLTPGFSGADIANVCNEAALHAARLKKKKVEKEDLEYAVERLVGGTEKRNHAMSPQEKRVVAYHESGHALVGWLLEHTDALLKVTIVPRTSLALGFAQYIPRDQKLYTKEELFDRMCMILGGRAAEAVVFNRVTTGAQNDLEKVTKMAYAQVKEFGMNENIGLVSFPEQEEKDLGRRPYSKTLTNLIDAESRTLVARAYQHTENVLRKNRKLLEALAEALLVKETLNYDDVEKLLGPPPFGTKKLIEPAEFEENLRKDAGDYVTPKSENNSTVTSTKS</sequence>
<keyword evidence="9" id="KW-0378">Hydrolase</keyword>
<dbReference type="Pfam" id="PF06480">
    <property type="entry name" value="FtsH_ext"/>
    <property type="match status" value="1"/>
</dbReference>
<dbReference type="InterPro" id="IPR037219">
    <property type="entry name" value="Peptidase_M41-like"/>
</dbReference>
<dbReference type="InterPro" id="IPR003593">
    <property type="entry name" value="AAA+_ATPase"/>
</dbReference>
<dbReference type="Gene3D" id="3.40.50.300">
    <property type="entry name" value="P-loop containing nucleotide triphosphate hydrolases"/>
    <property type="match status" value="1"/>
</dbReference>
<dbReference type="InterPro" id="IPR041569">
    <property type="entry name" value="AAA_lid_3"/>
</dbReference>
<keyword evidence="5" id="KW-0645">Protease</keyword>
<dbReference type="SMART" id="SM00382">
    <property type="entry name" value="AAA"/>
    <property type="match status" value="1"/>
</dbReference>
<dbReference type="GO" id="GO:0004176">
    <property type="term" value="F:ATP-dependent peptidase activity"/>
    <property type="evidence" value="ECO:0007669"/>
    <property type="project" value="InterPro"/>
</dbReference>
<dbReference type="GO" id="GO:0004222">
    <property type="term" value="F:metalloendopeptidase activity"/>
    <property type="evidence" value="ECO:0007669"/>
    <property type="project" value="InterPro"/>
</dbReference>
<dbReference type="AlphaFoldDB" id="A0A9N9T2C8"/>
<evidence type="ECO:0000313" key="19">
    <source>
        <dbReference type="EMBL" id="CAG9835500.1"/>
    </source>
</evidence>
<dbReference type="Pfam" id="PF01434">
    <property type="entry name" value="Peptidase_M41"/>
    <property type="match status" value="1"/>
</dbReference>
<evidence type="ECO:0000259" key="18">
    <source>
        <dbReference type="SMART" id="SM00382"/>
    </source>
</evidence>
<feature type="region of interest" description="Disordered" evidence="16">
    <location>
        <begin position="71"/>
        <end position="102"/>
    </location>
</feature>
<evidence type="ECO:0000256" key="2">
    <source>
        <dbReference type="ARBA" id="ARBA00004141"/>
    </source>
</evidence>
<dbReference type="FunFam" id="1.10.8.60:FF:000033">
    <property type="entry name" value="paraplegin isoform X1"/>
    <property type="match status" value="1"/>
</dbReference>
<keyword evidence="8" id="KW-0547">Nucleotide-binding</keyword>
<keyword evidence="10" id="KW-0862">Zinc</keyword>
<keyword evidence="12" id="KW-0809">Transit peptide</keyword>
<evidence type="ECO:0000256" key="17">
    <source>
        <dbReference type="SAM" id="Phobius"/>
    </source>
</evidence>
<keyword evidence="7" id="KW-0479">Metal-binding</keyword>
<evidence type="ECO:0000256" key="8">
    <source>
        <dbReference type="ARBA" id="ARBA00022741"/>
    </source>
</evidence>
<comment type="similarity">
    <text evidence="4">In the N-terminal section; belongs to the AAA ATPase family.</text>
</comment>
<evidence type="ECO:0000256" key="6">
    <source>
        <dbReference type="ARBA" id="ARBA00022692"/>
    </source>
</evidence>
<evidence type="ECO:0000256" key="13">
    <source>
        <dbReference type="ARBA" id="ARBA00022989"/>
    </source>
</evidence>
<proteinExistence type="inferred from homology"/>
<dbReference type="PRINTS" id="PR00830">
    <property type="entry name" value="ENDOLAPTASE"/>
</dbReference>
<dbReference type="GO" id="GO:0016887">
    <property type="term" value="F:ATP hydrolysis activity"/>
    <property type="evidence" value="ECO:0007669"/>
    <property type="project" value="InterPro"/>
</dbReference>
<dbReference type="InterPro" id="IPR003959">
    <property type="entry name" value="ATPase_AAA_core"/>
</dbReference>
<evidence type="ECO:0000256" key="15">
    <source>
        <dbReference type="ARBA" id="ARBA00023136"/>
    </source>
</evidence>
<evidence type="ECO:0000256" key="14">
    <source>
        <dbReference type="ARBA" id="ARBA00023049"/>
    </source>
</evidence>
<evidence type="ECO:0000313" key="20">
    <source>
        <dbReference type="Proteomes" id="UP001153709"/>
    </source>
</evidence>
<feature type="region of interest" description="Disordered" evidence="16">
    <location>
        <begin position="656"/>
        <end position="678"/>
    </location>
</feature>
<evidence type="ECO:0000256" key="10">
    <source>
        <dbReference type="ARBA" id="ARBA00022833"/>
    </source>
</evidence>